<protein>
    <submittedName>
        <fullName evidence="2">Uncharacterized protein</fullName>
    </submittedName>
</protein>
<feature type="compositionally biased region" description="Basic residues" evidence="1">
    <location>
        <begin position="72"/>
        <end position="94"/>
    </location>
</feature>
<feature type="region of interest" description="Disordered" evidence="1">
    <location>
        <begin position="1"/>
        <end position="150"/>
    </location>
</feature>
<feature type="non-terminal residue" evidence="2">
    <location>
        <position position="1"/>
    </location>
</feature>
<feature type="compositionally biased region" description="Basic and acidic residues" evidence="1">
    <location>
        <begin position="95"/>
        <end position="150"/>
    </location>
</feature>
<feature type="non-terminal residue" evidence="2">
    <location>
        <position position="150"/>
    </location>
</feature>
<dbReference type="AlphaFoldDB" id="A0A6J4TMX8"/>
<name>A0A6J4TMX8_9ACTN</name>
<sequence length="150" mass="17543">EPHDRARRGVRRARGDVRHPARPASGAGLELRRLQLGQHRPGDRHLGVSHGRRHRRVRRGRGRHRGDDHRQRDRHRHRLPGHVRAVRQVRRRAVHDHAQHAGSQHDPRDRLHLPAGRRDGLDGRPVDHVRPGDLERLERGARHQHRAEQP</sequence>
<gene>
    <name evidence="2" type="ORF">AVDCRST_MAG79-522</name>
</gene>
<feature type="compositionally biased region" description="Basic residues" evidence="1">
    <location>
        <begin position="50"/>
        <end position="64"/>
    </location>
</feature>
<accession>A0A6J4TMX8</accession>
<evidence type="ECO:0000256" key="1">
    <source>
        <dbReference type="SAM" id="MobiDB-lite"/>
    </source>
</evidence>
<feature type="compositionally biased region" description="Basic residues" evidence="1">
    <location>
        <begin position="1"/>
        <end position="12"/>
    </location>
</feature>
<organism evidence="2">
    <name type="scientific">uncultured Thermoleophilia bacterium</name>
    <dbReference type="NCBI Taxonomy" id="1497501"/>
    <lineage>
        <taxon>Bacteria</taxon>
        <taxon>Bacillati</taxon>
        <taxon>Actinomycetota</taxon>
        <taxon>Thermoleophilia</taxon>
        <taxon>environmental samples</taxon>
    </lineage>
</organism>
<evidence type="ECO:0000313" key="2">
    <source>
        <dbReference type="EMBL" id="CAA9526056.1"/>
    </source>
</evidence>
<reference evidence="2" key="1">
    <citation type="submission" date="2020-02" db="EMBL/GenBank/DDBJ databases">
        <authorList>
            <person name="Meier V. D."/>
        </authorList>
    </citation>
    <scope>NUCLEOTIDE SEQUENCE</scope>
    <source>
        <strain evidence="2">AVDCRST_MAG79</strain>
    </source>
</reference>
<proteinExistence type="predicted"/>
<dbReference type="EMBL" id="CADCWC010000099">
    <property type="protein sequence ID" value="CAA9526056.1"/>
    <property type="molecule type" value="Genomic_DNA"/>
</dbReference>